<evidence type="ECO:0000256" key="4">
    <source>
        <dbReference type="ARBA" id="ARBA00022989"/>
    </source>
</evidence>
<proteinExistence type="predicted"/>
<dbReference type="PROSITE" id="PS00216">
    <property type="entry name" value="SUGAR_TRANSPORT_1"/>
    <property type="match status" value="1"/>
</dbReference>
<dbReference type="STRING" id="1324314.BVG16_30930"/>
<comment type="caution">
    <text evidence="8">The sequence shown here is derived from an EMBL/GenBank/DDBJ whole genome shotgun (WGS) entry which is preliminary data.</text>
</comment>
<name>A0A1T2WZD1_9BACL</name>
<dbReference type="InterPro" id="IPR005829">
    <property type="entry name" value="Sugar_transporter_CS"/>
</dbReference>
<feature type="transmembrane region" description="Helical" evidence="6">
    <location>
        <begin position="144"/>
        <end position="165"/>
    </location>
</feature>
<evidence type="ECO:0000256" key="2">
    <source>
        <dbReference type="ARBA" id="ARBA00022448"/>
    </source>
</evidence>
<dbReference type="EMBL" id="MSZX01000024">
    <property type="protein sequence ID" value="OPA72978.1"/>
    <property type="molecule type" value="Genomic_DNA"/>
</dbReference>
<dbReference type="InterPro" id="IPR020846">
    <property type="entry name" value="MFS_dom"/>
</dbReference>
<accession>A0A1T2WZD1</accession>
<feature type="transmembrane region" description="Helical" evidence="6">
    <location>
        <begin position="262"/>
        <end position="280"/>
    </location>
</feature>
<feature type="transmembrane region" description="Helical" evidence="6">
    <location>
        <begin position="171"/>
        <end position="194"/>
    </location>
</feature>
<evidence type="ECO:0000313" key="9">
    <source>
        <dbReference type="Proteomes" id="UP000190188"/>
    </source>
</evidence>
<sequence>MVPNTAAIQAPRNTAAWMLFGVSFAHLLNDAMQTAVPSAFPLFQSTMHLTFTQIGWVAFVLNITASLLQPFIGYMSDRKPMPSLLPLGMIFSLVGVLGFAYAKTLWMILLSALFIGVGSSLLHPESSRVARLAAGARLGLAQSIFQVGGNTGQALAPLLVAFVLMPHGQQGFLWFTIAAVVGIVVQLVISRWYAGQLAAAHDKKKPATLSSDRQVRAFSPLFIAGTMTLLIILLFSKFIYIAGMTGFYSFYFIEQYHLPLSNAQLCLFALQFAGMLGTLLGGPLADRFGRKTMIWISIAGTAPFSLLLPYVSPGLALLLCCMIGLILMSGFSVIIVYAQELLPNHVGTISGLFFGLAFGMAGLGSVLLGWLTDTAGVQFTITLCSFLPLLGICALLLPHDSKLVAERKLIPTHDH</sequence>
<feature type="transmembrane region" description="Helical" evidence="6">
    <location>
        <begin position="54"/>
        <end position="72"/>
    </location>
</feature>
<comment type="subcellular location">
    <subcellularLocation>
        <location evidence="1">Cell membrane</location>
        <topology evidence="1">Multi-pass membrane protein</topology>
    </subcellularLocation>
</comment>
<evidence type="ECO:0000256" key="6">
    <source>
        <dbReference type="SAM" id="Phobius"/>
    </source>
</evidence>
<keyword evidence="2" id="KW-0813">Transport</keyword>
<keyword evidence="4 6" id="KW-1133">Transmembrane helix</keyword>
<dbReference type="PANTHER" id="PTHR43129:SF1">
    <property type="entry name" value="FOSMIDOMYCIN RESISTANCE PROTEIN"/>
    <property type="match status" value="1"/>
</dbReference>
<feature type="transmembrane region" description="Helical" evidence="6">
    <location>
        <begin position="316"/>
        <end position="337"/>
    </location>
</feature>
<keyword evidence="5 6" id="KW-0472">Membrane</keyword>
<dbReference type="InterPro" id="IPR036259">
    <property type="entry name" value="MFS_trans_sf"/>
</dbReference>
<evidence type="ECO:0000256" key="1">
    <source>
        <dbReference type="ARBA" id="ARBA00004651"/>
    </source>
</evidence>
<reference evidence="8 9" key="1">
    <citation type="submission" date="2017-01" db="EMBL/GenBank/DDBJ databases">
        <title>Genome analysis of Paenibacillus selenitrireducens ES3-24.</title>
        <authorList>
            <person name="Xu D."/>
            <person name="Yao R."/>
            <person name="Zheng S."/>
        </authorList>
    </citation>
    <scope>NUCLEOTIDE SEQUENCE [LARGE SCALE GENOMIC DNA]</scope>
    <source>
        <strain evidence="8 9">ES3-24</strain>
    </source>
</reference>
<feature type="domain" description="Major facilitator superfamily (MFS) profile" evidence="7">
    <location>
        <begin position="18"/>
        <end position="408"/>
    </location>
</feature>
<protein>
    <submittedName>
        <fullName evidence="8">MFS transporter</fullName>
    </submittedName>
</protein>
<dbReference type="Pfam" id="PF07690">
    <property type="entry name" value="MFS_1"/>
    <property type="match status" value="1"/>
</dbReference>
<dbReference type="RefSeq" id="WP_078503050.1">
    <property type="nucleotide sequence ID" value="NZ_MSZX01000024.1"/>
</dbReference>
<dbReference type="OrthoDB" id="9770492at2"/>
<gene>
    <name evidence="8" type="ORF">BVG16_30930</name>
</gene>
<dbReference type="GO" id="GO:0005886">
    <property type="term" value="C:plasma membrane"/>
    <property type="evidence" value="ECO:0007669"/>
    <property type="project" value="UniProtKB-SubCell"/>
</dbReference>
<dbReference type="Gene3D" id="1.20.1250.20">
    <property type="entry name" value="MFS general substrate transporter like domains"/>
    <property type="match status" value="2"/>
</dbReference>
<dbReference type="AlphaFoldDB" id="A0A1T2WZD1"/>
<dbReference type="InterPro" id="IPR011701">
    <property type="entry name" value="MFS"/>
</dbReference>
<dbReference type="CDD" id="cd17478">
    <property type="entry name" value="MFS_FsR"/>
    <property type="match status" value="1"/>
</dbReference>
<evidence type="ECO:0000256" key="5">
    <source>
        <dbReference type="ARBA" id="ARBA00023136"/>
    </source>
</evidence>
<feature type="transmembrane region" description="Helical" evidence="6">
    <location>
        <begin position="106"/>
        <end position="123"/>
    </location>
</feature>
<dbReference type="PROSITE" id="PS50850">
    <property type="entry name" value="MFS"/>
    <property type="match status" value="1"/>
</dbReference>
<feature type="transmembrane region" description="Helical" evidence="6">
    <location>
        <begin position="215"/>
        <end position="242"/>
    </location>
</feature>
<feature type="transmembrane region" description="Helical" evidence="6">
    <location>
        <begin position="349"/>
        <end position="371"/>
    </location>
</feature>
<evidence type="ECO:0000259" key="7">
    <source>
        <dbReference type="PROSITE" id="PS50850"/>
    </source>
</evidence>
<keyword evidence="3 6" id="KW-0812">Transmembrane</keyword>
<feature type="transmembrane region" description="Helical" evidence="6">
    <location>
        <begin position="84"/>
        <end position="100"/>
    </location>
</feature>
<feature type="transmembrane region" description="Helical" evidence="6">
    <location>
        <begin position="377"/>
        <end position="397"/>
    </location>
</feature>
<dbReference type="PANTHER" id="PTHR43129">
    <property type="entry name" value="FOSMIDOMYCIN RESISTANCE PROTEIN"/>
    <property type="match status" value="1"/>
</dbReference>
<dbReference type="GO" id="GO:0022857">
    <property type="term" value="F:transmembrane transporter activity"/>
    <property type="evidence" value="ECO:0007669"/>
    <property type="project" value="InterPro"/>
</dbReference>
<keyword evidence="9" id="KW-1185">Reference proteome</keyword>
<dbReference type="SUPFAM" id="SSF103473">
    <property type="entry name" value="MFS general substrate transporter"/>
    <property type="match status" value="1"/>
</dbReference>
<feature type="transmembrane region" description="Helical" evidence="6">
    <location>
        <begin position="292"/>
        <end position="310"/>
    </location>
</feature>
<dbReference type="Proteomes" id="UP000190188">
    <property type="component" value="Unassembled WGS sequence"/>
</dbReference>
<evidence type="ECO:0000256" key="3">
    <source>
        <dbReference type="ARBA" id="ARBA00022692"/>
    </source>
</evidence>
<evidence type="ECO:0000313" key="8">
    <source>
        <dbReference type="EMBL" id="OPA72978.1"/>
    </source>
</evidence>
<organism evidence="8 9">
    <name type="scientific">Paenibacillus selenitireducens</name>
    <dbReference type="NCBI Taxonomy" id="1324314"/>
    <lineage>
        <taxon>Bacteria</taxon>
        <taxon>Bacillati</taxon>
        <taxon>Bacillota</taxon>
        <taxon>Bacilli</taxon>
        <taxon>Bacillales</taxon>
        <taxon>Paenibacillaceae</taxon>
        <taxon>Paenibacillus</taxon>
    </lineage>
</organism>